<evidence type="ECO:0000256" key="1">
    <source>
        <dbReference type="SAM" id="MobiDB-lite"/>
    </source>
</evidence>
<dbReference type="EMBL" id="AFNV02000025">
    <property type="protein sequence ID" value="ERJ18002.1"/>
    <property type="molecule type" value="Genomic_DNA"/>
</dbReference>
<evidence type="ECO:0000313" key="2">
    <source>
        <dbReference type="EMBL" id="ERJ18002.1"/>
    </source>
</evidence>
<dbReference type="eggNOG" id="ENOG502Z7WH">
    <property type="taxonomic scope" value="Bacteria"/>
</dbReference>
<reference evidence="2 3" key="1">
    <citation type="journal article" date="2011" name="J. Bacteriol.">
        <title>Genome sequence of Salinisphaera shabanensis, a gammaproteobacterium from the harsh, variable environment of the brine-seawater interface of the Shaban Deep in the Red Sea.</title>
        <authorList>
            <person name="Antunes A."/>
            <person name="Alam I."/>
            <person name="Bajic V.B."/>
            <person name="Stingl U."/>
        </authorList>
    </citation>
    <scope>NUCLEOTIDE SEQUENCE [LARGE SCALE GENOMIC DNA]</scope>
    <source>
        <strain evidence="2 3">E1L3A</strain>
    </source>
</reference>
<reference evidence="2 3" key="2">
    <citation type="journal article" date="2013" name="PLoS ONE">
        <title>INDIGO - INtegrated Data Warehouse of MIcrobial GenOmes with Examples from the Red Sea Extremophiles.</title>
        <authorList>
            <person name="Alam I."/>
            <person name="Antunes A."/>
            <person name="Kamau A.A."/>
            <person name="Ba Alawi W."/>
            <person name="Kalkatawi M."/>
            <person name="Stingl U."/>
            <person name="Bajic V.B."/>
        </authorList>
    </citation>
    <scope>NUCLEOTIDE SEQUENCE [LARGE SCALE GENOMIC DNA]</scope>
    <source>
        <strain evidence="2 3">E1L3A</strain>
    </source>
</reference>
<accession>U2EI10</accession>
<dbReference type="NCBIfam" id="TIGR01863">
    <property type="entry name" value="cas_Csd1"/>
    <property type="match status" value="1"/>
</dbReference>
<dbReference type="RefSeq" id="WP_021031848.1">
    <property type="nucleotide sequence ID" value="NZ_AFNV02000025.1"/>
</dbReference>
<feature type="compositionally biased region" description="Acidic residues" evidence="1">
    <location>
        <begin position="599"/>
        <end position="608"/>
    </location>
</feature>
<dbReference type="Pfam" id="PF09709">
    <property type="entry name" value="Cas_Csd1"/>
    <property type="match status" value="1"/>
</dbReference>
<dbReference type="CDD" id="cd09757">
    <property type="entry name" value="Cas8c_I-C"/>
    <property type="match status" value="1"/>
</dbReference>
<evidence type="ECO:0000313" key="3">
    <source>
        <dbReference type="Proteomes" id="UP000006242"/>
    </source>
</evidence>
<organism evidence="2 3">
    <name type="scientific">Salinisphaera shabanensis E1L3A</name>
    <dbReference type="NCBI Taxonomy" id="1033802"/>
    <lineage>
        <taxon>Bacteria</taxon>
        <taxon>Pseudomonadati</taxon>
        <taxon>Pseudomonadota</taxon>
        <taxon>Gammaproteobacteria</taxon>
        <taxon>Salinisphaerales</taxon>
        <taxon>Salinisphaeraceae</taxon>
        <taxon>Salinisphaera</taxon>
    </lineage>
</organism>
<dbReference type="InterPro" id="IPR010144">
    <property type="entry name" value="CRISPR-assoc_prot_Csd1-typ"/>
</dbReference>
<name>U2EI10_9GAMM</name>
<feature type="region of interest" description="Disordered" evidence="1">
    <location>
        <begin position="588"/>
        <end position="608"/>
    </location>
</feature>
<keyword evidence="3" id="KW-1185">Reference proteome</keyword>
<gene>
    <name evidence="2" type="ORF">SSPSH_003226</name>
</gene>
<dbReference type="STRING" id="1033802.SSPSH_003226"/>
<dbReference type="AlphaFoldDB" id="U2EI10"/>
<protein>
    <submittedName>
        <fullName evidence="2">CRISPR-associated protein</fullName>
    </submittedName>
</protein>
<sequence>MILTALNDYYQRLAAAGQVPTAGFSRQNVSYALVFSQDGRPLALDDIRDISAKKPRASSHIVPFDKARTSGPHAYPLWDKTAYALGVTAEKRDDVAKQSEELNARFALFKERQQTLFGSSDDPELNAFLRLVETWRPSQLDQLPGYNDEVLDANVVFRLEGKRHYLHENNAARAIWIQSLQDTEGVLGRCSVTGEIQDLGHNHPPIKGVNGSKSQGASLVSFNADAYESYGHKKHANASISKHAIFGYTTALNHLLRTNKDNHQRLTIGDATVVFWAQAADTSRAEAAEMFFKALNEPPTDAQEAARLGSALAQVANGTALSETDLGLAGDTQFFVLGLAPNAARLSVRFWCVNTLEQLTRHFARHRQDLMLDPLPWKGALPPIWRLLYAVAPSRDGRAKAEDIPPHLAGEIARAIFTGQRYPQSLLSNLVMRFRNDGDISGIRIALCKAVLTRNARLAAGQQSPIEEMPVSLDPHSTHPGYLLGRLFAELENAQARAIPNTNATIADRYYGAASATPASVFPLLLRNVKNHLAKLRKGNEKDQAIAGAISRSIREIVDGLDERLPKSLKIEDQGRFAIGYYHQTQARFNKKKPSENTETPEDQGDAQ</sequence>
<dbReference type="Proteomes" id="UP000006242">
    <property type="component" value="Unassembled WGS sequence"/>
</dbReference>
<proteinExistence type="predicted"/>
<dbReference type="OrthoDB" id="9778918at2"/>
<comment type="caution">
    <text evidence="2">The sequence shown here is derived from an EMBL/GenBank/DDBJ whole genome shotgun (WGS) entry which is preliminary data.</text>
</comment>